<organism evidence="1 2">
    <name type="scientific">Polypedilum vanderplanki</name>
    <name type="common">Sleeping chironomid midge</name>
    <dbReference type="NCBI Taxonomy" id="319348"/>
    <lineage>
        <taxon>Eukaryota</taxon>
        <taxon>Metazoa</taxon>
        <taxon>Ecdysozoa</taxon>
        <taxon>Arthropoda</taxon>
        <taxon>Hexapoda</taxon>
        <taxon>Insecta</taxon>
        <taxon>Pterygota</taxon>
        <taxon>Neoptera</taxon>
        <taxon>Endopterygota</taxon>
        <taxon>Diptera</taxon>
        <taxon>Nematocera</taxon>
        <taxon>Chironomoidea</taxon>
        <taxon>Chironomidae</taxon>
        <taxon>Chironominae</taxon>
        <taxon>Polypedilum</taxon>
        <taxon>Polypedilum</taxon>
    </lineage>
</organism>
<name>A0A9J6C7S4_POLVA</name>
<protein>
    <submittedName>
        <fullName evidence="1">Uncharacterized protein</fullName>
    </submittedName>
</protein>
<evidence type="ECO:0000313" key="2">
    <source>
        <dbReference type="Proteomes" id="UP001107558"/>
    </source>
</evidence>
<gene>
    <name evidence="1" type="ORF">PVAND_007579</name>
</gene>
<proteinExistence type="predicted"/>
<dbReference type="EMBL" id="JADBJN010000002">
    <property type="protein sequence ID" value="KAG5677859.1"/>
    <property type="molecule type" value="Genomic_DNA"/>
</dbReference>
<comment type="caution">
    <text evidence="1">The sequence shown here is derived from an EMBL/GenBank/DDBJ whole genome shotgun (WGS) entry which is preliminary data.</text>
</comment>
<keyword evidence="2" id="KW-1185">Reference proteome</keyword>
<dbReference type="AlphaFoldDB" id="A0A9J6C7S4"/>
<reference evidence="1" key="1">
    <citation type="submission" date="2021-03" db="EMBL/GenBank/DDBJ databases">
        <title>Chromosome level genome of the anhydrobiotic midge Polypedilum vanderplanki.</title>
        <authorList>
            <person name="Yoshida Y."/>
            <person name="Kikawada T."/>
            <person name="Gusev O."/>
        </authorList>
    </citation>
    <scope>NUCLEOTIDE SEQUENCE</scope>
    <source>
        <strain evidence="1">NIAS01</strain>
        <tissue evidence="1">Whole body or cell culture</tissue>
    </source>
</reference>
<accession>A0A9J6C7S4</accession>
<dbReference type="PANTHER" id="PTHR39951:SF2">
    <property type="entry name" value="IP05660P"/>
    <property type="match status" value="1"/>
</dbReference>
<evidence type="ECO:0000313" key="1">
    <source>
        <dbReference type="EMBL" id="KAG5677859.1"/>
    </source>
</evidence>
<sequence length="93" mass="10959">MNGQSEAGILNILKDLIQWNYAGIPLIHQETQWDFDPEISKLRREQYYELHGYRGAKYLERIGQGFDGRHRERALQQKIRDDGHLQGLNLLQP</sequence>
<dbReference type="OrthoDB" id="7677333at2759"/>
<dbReference type="Proteomes" id="UP001107558">
    <property type="component" value="Chromosome 2"/>
</dbReference>
<dbReference type="PANTHER" id="PTHR39951">
    <property type="entry name" value="FI22632P1"/>
    <property type="match status" value="1"/>
</dbReference>